<accession>A0ABQ6XV17</accession>
<feature type="region of interest" description="Disordered" evidence="1">
    <location>
        <begin position="1"/>
        <end position="29"/>
    </location>
</feature>
<protein>
    <submittedName>
        <fullName evidence="2">Uncharacterized protein</fullName>
    </submittedName>
</protein>
<feature type="compositionally biased region" description="Basic and acidic residues" evidence="1">
    <location>
        <begin position="1"/>
        <end position="20"/>
    </location>
</feature>
<gene>
    <name evidence="2" type="ORF">K701_12080</name>
</gene>
<reference evidence="2 3" key="1">
    <citation type="submission" date="2013-05" db="EMBL/GenBank/DDBJ databases">
        <title>Genome Sequence of Streptomyces fradiae.</title>
        <authorList>
            <person name="Kirby R."/>
        </authorList>
    </citation>
    <scope>NUCLEOTIDE SEQUENCE [LARGE SCALE GENOMIC DNA]</scope>
    <source>
        <strain evidence="2 3">ATCC 10745</strain>
    </source>
</reference>
<dbReference type="EMBL" id="ASYR01000013">
    <property type="protein sequence ID" value="KAF0649584.1"/>
    <property type="molecule type" value="Genomic_DNA"/>
</dbReference>
<keyword evidence="3" id="KW-1185">Reference proteome</keyword>
<evidence type="ECO:0000313" key="2">
    <source>
        <dbReference type="EMBL" id="KAF0649584.1"/>
    </source>
</evidence>
<proteinExistence type="predicted"/>
<comment type="caution">
    <text evidence="2">The sequence shown here is derived from an EMBL/GenBank/DDBJ whole genome shotgun (WGS) entry which is preliminary data.</text>
</comment>
<sequence length="78" mass="8346">MTRPDGGRGRGDGEGGRDGGGRGQEGWPVLTLRVSRDGGRTWGERTVVRVRDRLVPPHSSVWPPCACPRCGRPDGQGP</sequence>
<evidence type="ECO:0000256" key="1">
    <source>
        <dbReference type="SAM" id="MobiDB-lite"/>
    </source>
</evidence>
<name>A0ABQ6XV17_STRFR</name>
<evidence type="ECO:0000313" key="3">
    <source>
        <dbReference type="Proteomes" id="UP000731519"/>
    </source>
</evidence>
<organism evidence="2 3">
    <name type="scientific">Streptomyces fradiae ATCC 10745 = DSM 40063</name>
    <dbReference type="NCBI Taxonomy" id="1319510"/>
    <lineage>
        <taxon>Bacteria</taxon>
        <taxon>Bacillati</taxon>
        <taxon>Actinomycetota</taxon>
        <taxon>Actinomycetes</taxon>
        <taxon>Kitasatosporales</taxon>
        <taxon>Streptomycetaceae</taxon>
        <taxon>Streptomyces</taxon>
    </lineage>
</organism>
<dbReference type="Proteomes" id="UP000731519">
    <property type="component" value="Unassembled WGS sequence"/>
</dbReference>